<feature type="transmembrane region" description="Helical" evidence="1">
    <location>
        <begin position="37"/>
        <end position="56"/>
    </location>
</feature>
<keyword evidence="1" id="KW-0812">Transmembrane</keyword>
<evidence type="ECO:0000313" key="2">
    <source>
        <dbReference type="EMBL" id="OCT98671.1"/>
    </source>
</evidence>
<gene>
    <name evidence="2" type="ORF">XELAEV_18010907mg</name>
</gene>
<evidence type="ECO:0000256" key="1">
    <source>
        <dbReference type="SAM" id="Phobius"/>
    </source>
</evidence>
<keyword evidence="1" id="KW-0472">Membrane</keyword>
<organism evidence="2 3">
    <name type="scientific">Xenopus laevis</name>
    <name type="common">African clawed frog</name>
    <dbReference type="NCBI Taxonomy" id="8355"/>
    <lineage>
        <taxon>Eukaryota</taxon>
        <taxon>Metazoa</taxon>
        <taxon>Chordata</taxon>
        <taxon>Craniata</taxon>
        <taxon>Vertebrata</taxon>
        <taxon>Euteleostomi</taxon>
        <taxon>Amphibia</taxon>
        <taxon>Batrachia</taxon>
        <taxon>Anura</taxon>
        <taxon>Pipoidea</taxon>
        <taxon>Pipidae</taxon>
        <taxon>Xenopodinae</taxon>
        <taxon>Xenopus</taxon>
        <taxon>Xenopus</taxon>
    </lineage>
</organism>
<dbReference type="Proteomes" id="UP000694892">
    <property type="component" value="Chromosome 1S"/>
</dbReference>
<dbReference type="EMBL" id="CM004467">
    <property type="protein sequence ID" value="OCT98671.1"/>
    <property type="molecule type" value="Genomic_DNA"/>
</dbReference>
<accession>A0A974I2D8</accession>
<proteinExistence type="predicted"/>
<reference evidence="3" key="1">
    <citation type="journal article" date="2016" name="Nature">
        <title>Genome evolution in the allotetraploid frog Xenopus laevis.</title>
        <authorList>
            <person name="Session A.M."/>
            <person name="Uno Y."/>
            <person name="Kwon T."/>
            <person name="Chapman J.A."/>
            <person name="Toyoda A."/>
            <person name="Takahashi S."/>
            <person name="Fukui A."/>
            <person name="Hikosaka A."/>
            <person name="Suzuki A."/>
            <person name="Kondo M."/>
            <person name="van Heeringen S.J."/>
            <person name="Quigley I."/>
            <person name="Heinz S."/>
            <person name="Ogino H."/>
            <person name="Ochi H."/>
            <person name="Hellsten U."/>
            <person name="Lyons J.B."/>
            <person name="Simakov O."/>
            <person name="Putnam N."/>
            <person name="Stites J."/>
            <person name="Kuroki Y."/>
            <person name="Tanaka T."/>
            <person name="Michiue T."/>
            <person name="Watanabe M."/>
            <person name="Bogdanovic O."/>
            <person name="Lister R."/>
            <person name="Georgiou G."/>
            <person name="Paranjpe S.S."/>
            <person name="van Kruijsbergen I."/>
            <person name="Shu S."/>
            <person name="Carlson J."/>
            <person name="Kinoshita T."/>
            <person name="Ohta Y."/>
            <person name="Mawaribuchi S."/>
            <person name="Jenkins J."/>
            <person name="Grimwood J."/>
            <person name="Schmutz J."/>
            <person name="Mitros T."/>
            <person name="Mozaffari S.V."/>
            <person name="Suzuki Y."/>
            <person name="Haramoto Y."/>
            <person name="Yamamoto T.S."/>
            <person name="Takagi C."/>
            <person name="Heald R."/>
            <person name="Miller K."/>
            <person name="Haudenschild C."/>
            <person name="Kitzman J."/>
            <person name="Nakayama T."/>
            <person name="Izutsu Y."/>
            <person name="Robert J."/>
            <person name="Fortriede J."/>
            <person name="Burns K."/>
            <person name="Lotay V."/>
            <person name="Karimi K."/>
            <person name="Yasuoka Y."/>
            <person name="Dichmann D.S."/>
            <person name="Flajnik M.F."/>
            <person name="Houston D.W."/>
            <person name="Shendure J."/>
            <person name="DuPasquier L."/>
            <person name="Vize P.D."/>
            <person name="Zorn A.M."/>
            <person name="Ito M."/>
            <person name="Marcotte E.M."/>
            <person name="Wallingford J.B."/>
            <person name="Ito Y."/>
            <person name="Asashima M."/>
            <person name="Ueno N."/>
            <person name="Matsuda Y."/>
            <person name="Veenstra G.J."/>
            <person name="Fujiyama A."/>
            <person name="Harland R.M."/>
            <person name="Taira M."/>
            <person name="Rokhsar D.S."/>
        </authorList>
    </citation>
    <scope>NUCLEOTIDE SEQUENCE [LARGE SCALE GENOMIC DNA]</scope>
    <source>
        <strain evidence="3">J</strain>
    </source>
</reference>
<protein>
    <submittedName>
        <fullName evidence="2">Uncharacterized protein</fullName>
    </submittedName>
</protein>
<keyword evidence="1" id="KW-1133">Transmembrane helix</keyword>
<name>A0A974I2D8_XENLA</name>
<sequence>MPNPQKRYDIHNAWILYGNNRMPYTCRNCTQLCQYKLILVLLLWPYTGHLLSWLLLPQLDAYWAADQPAPTDIWQKIYMISISPHVI</sequence>
<evidence type="ECO:0000313" key="3">
    <source>
        <dbReference type="Proteomes" id="UP000694892"/>
    </source>
</evidence>
<dbReference type="AlphaFoldDB" id="A0A974I2D8"/>